<reference evidence="5" key="2">
    <citation type="journal article" date="2021" name="Data Brief">
        <title>Draft genome sequence data of the facultative, thermophilic, xylanolytic bacterium Paenibacillus sp. strain DA-C8.</title>
        <authorList>
            <person name="Chhe C."/>
            <person name="Uke A."/>
            <person name="Baramee S."/>
            <person name="Ungkulpasvich U."/>
            <person name="Tachaapaikoon C."/>
            <person name="Pason P."/>
            <person name="Waeonukul R."/>
            <person name="Ratanakhanokchai K."/>
            <person name="Kosugi A."/>
        </authorList>
    </citation>
    <scope>NUCLEOTIDE SEQUENCE</scope>
    <source>
        <strain evidence="5">DA-C8</strain>
    </source>
</reference>
<dbReference type="CDD" id="cd06170">
    <property type="entry name" value="LuxR_C_like"/>
    <property type="match status" value="1"/>
</dbReference>
<dbReference type="PANTHER" id="PTHR43214">
    <property type="entry name" value="TWO-COMPONENT RESPONSE REGULATOR"/>
    <property type="match status" value="1"/>
</dbReference>
<dbReference type="GO" id="GO:0003677">
    <property type="term" value="F:DNA binding"/>
    <property type="evidence" value="ECO:0007669"/>
    <property type="project" value="UniProtKB-KW"/>
</dbReference>
<dbReference type="AlphaFoldDB" id="A0A916VHC1"/>
<dbReference type="PROSITE" id="PS00622">
    <property type="entry name" value="HTH_LUXR_1"/>
    <property type="match status" value="1"/>
</dbReference>
<reference evidence="5" key="1">
    <citation type="submission" date="2020-08" db="EMBL/GenBank/DDBJ databases">
        <authorList>
            <person name="Uke A."/>
            <person name="Chhe C."/>
            <person name="Baramee S."/>
            <person name="Kosugi A."/>
        </authorList>
    </citation>
    <scope>NUCLEOTIDE SEQUENCE</scope>
    <source>
        <strain evidence="5">DA-C8</strain>
    </source>
</reference>
<dbReference type="InterPro" id="IPR011006">
    <property type="entry name" value="CheY-like_superfamily"/>
</dbReference>
<dbReference type="Proteomes" id="UP000654993">
    <property type="component" value="Unassembled WGS sequence"/>
</dbReference>
<evidence type="ECO:0000313" key="6">
    <source>
        <dbReference type="Proteomes" id="UP000654993"/>
    </source>
</evidence>
<protein>
    <submittedName>
        <fullName evidence="5">DNA-binding response regulator</fullName>
    </submittedName>
</protein>
<evidence type="ECO:0000256" key="3">
    <source>
        <dbReference type="ARBA" id="ARBA00023163"/>
    </source>
</evidence>
<evidence type="ECO:0000313" key="5">
    <source>
        <dbReference type="EMBL" id="GFR39471.1"/>
    </source>
</evidence>
<dbReference type="EMBL" id="BMAQ01000048">
    <property type="protein sequence ID" value="GFR39471.1"/>
    <property type="molecule type" value="Genomic_DNA"/>
</dbReference>
<organism evidence="5 6">
    <name type="scientific">Insulibacter thermoxylanivorax</name>
    <dbReference type="NCBI Taxonomy" id="2749268"/>
    <lineage>
        <taxon>Bacteria</taxon>
        <taxon>Bacillati</taxon>
        <taxon>Bacillota</taxon>
        <taxon>Bacilli</taxon>
        <taxon>Bacillales</taxon>
        <taxon>Paenibacillaceae</taxon>
        <taxon>Insulibacter</taxon>
    </lineage>
</organism>
<gene>
    <name evidence="5" type="ORF">PRECH8_27670</name>
</gene>
<dbReference type="SUPFAM" id="SSF46894">
    <property type="entry name" value="C-terminal effector domain of the bipartite response regulators"/>
    <property type="match status" value="1"/>
</dbReference>
<accession>A0A916VHC1</accession>
<dbReference type="InterPro" id="IPR039420">
    <property type="entry name" value="WalR-like"/>
</dbReference>
<name>A0A916VHC1_9BACL</name>
<dbReference type="Pfam" id="PF00196">
    <property type="entry name" value="GerE"/>
    <property type="match status" value="1"/>
</dbReference>
<dbReference type="PROSITE" id="PS50043">
    <property type="entry name" value="HTH_LUXR_2"/>
    <property type="match status" value="1"/>
</dbReference>
<keyword evidence="3" id="KW-0804">Transcription</keyword>
<sequence length="222" mass="25107">MSSGKVHIVLGVTQNYLWKLGLYKCLENKPGYEVAAEFSHGEQIIQYCLNCPPRLLVLDHELYDMSTYDLQRRLVQENIDIPILLVGQSHAPCDLDIAEYFAAGIIKGYILTACTEEQLIDAITHVSKNKIWCSPTCSASLFADQISNRMKKQTAKKIKNITSREQEVLYLMFKGLNNSEISDLLCLSINTVQNHICNIYSKLGVRERLKALNLARNLGLID</sequence>
<keyword evidence="2 5" id="KW-0238">DNA-binding</keyword>
<keyword evidence="1" id="KW-0805">Transcription regulation</keyword>
<evidence type="ECO:0000256" key="1">
    <source>
        <dbReference type="ARBA" id="ARBA00023015"/>
    </source>
</evidence>
<comment type="caution">
    <text evidence="5">The sequence shown here is derived from an EMBL/GenBank/DDBJ whole genome shotgun (WGS) entry which is preliminary data.</text>
</comment>
<dbReference type="InterPro" id="IPR016032">
    <property type="entry name" value="Sig_transdc_resp-reg_C-effctor"/>
</dbReference>
<feature type="domain" description="HTH luxR-type" evidence="4">
    <location>
        <begin position="154"/>
        <end position="219"/>
    </location>
</feature>
<dbReference type="SMART" id="SM00421">
    <property type="entry name" value="HTH_LUXR"/>
    <property type="match status" value="1"/>
</dbReference>
<proteinExistence type="predicted"/>
<evidence type="ECO:0000256" key="2">
    <source>
        <dbReference type="ARBA" id="ARBA00023125"/>
    </source>
</evidence>
<dbReference type="InterPro" id="IPR000792">
    <property type="entry name" value="Tscrpt_reg_LuxR_C"/>
</dbReference>
<dbReference type="Gene3D" id="3.40.50.2300">
    <property type="match status" value="1"/>
</dbReference>
<keyword evidence="6" id="KW-1185">Reference proteome</keyword>
<dbReference type="GO" id="GO:0006355">
    <property type="term" value="P:regulation of DNA-templated transcription"/>
    <property type="evidence" value="ECO:0007669"/>
    <property type="project" value="InterPro"/>
</dbReference>
<dbReference type="PRINTS" id="PR00038">
    <property type="entry name" value="HTHLUXR"/>
</dbReference>
<dbReference type="SUPFAM" id="SSF52172">
    <property type="entry name" value="CheY-like"/>
    <property type="match status" value="1"/>
</dbReference>
<evidence type="ECO:0000259" key="4">
    <source>
        <dbReference type="PROSITE" id="PS50043"/>
    </source>
</evidence>